<accession>A0ABZ1T7V8</accession>
<keyword evidence="3" id="KW-1185">Reference proteome</keyword>
<reference evidence="2" key="1">
    <citation type="submission" date="2022-10" db="EMBL/GenBank/DDBJ databases">
        <title>The complete genomes of actinobacterial strains from the NBC collection.</title>
        <authorList>
            <person name="Joergensen T.S."/>
            <person name="Alvarez Arevalo M."/>
            <person name="Sterndorff E.B."/>
            <person name="Faurdal D."/>
            <person name="Vuksanovic O."/>
            <person name="Mourched A.-S."/>
            <person name="Charusanti P."/>
            <person name="Shaw S."/>
            <person name="Blin K."/>
            <person name="Weber T."/>
        </authorList>
    </citation>
    <scope>NUCLEOTIDE SEQUENCE</scope>
    <source>
        <strain evidence="2">NBC_00248</strain>
    </source>
</reference>
<dbReference type="EMBL" id="CP108090">
    <property type="protein sequence ID" value="WUQ11431.1"/>
    <property type="molecule type" value="Genomic_DNA"/>
</dbReference>
<name>A0ABZ1T7V8_STRVG</name>
<organism evidence="2 3">
    <name type="scientific">Streptomyces virginiae</name>
    <name type="common">Streptomyces cinnamonensis</name>
    <dbReference type="NCBI Taxonomy" id="1961"/>
    <lineage>
        <taxon>Bacteria</taxon>
        <taxon>Bacillati</taxon>
        <taxon>Actinomycetota</taxon>
        <taxon>Actinomycetes</taxon>
        <taxon>Kitasatosporales</taxon>
        <taxon>Streptomycetaceae</taxon>
        <taxon>Streptomyces</taxon>
    </lineage>
</organism>
<feature type="region of interest" description="Disordered" evidence="1">
    <location>
        <begin position="1"/>
        <end position="23"/>
    </location>
</feature>
<evidence type="ECO:0000256" key="1">
    <source>
        <dbReference type="SAM" id="MobiDB-lite"/>
    </source>
</evidence>
<sequence length="76" mass="7542">MRDRTDAAAPAPDPSASAEPVMEPVHRPLAAWAGAGLPREDLWDLPIGASRTPAPEPAGSGSGDGDGAEAKAEAGA</sequence>
<feature type="region of interest" description="Disordered" evidence="1">
    <location>
        <begin position="43"/>
        <end position="76"/>
    </location>
</feature>
<evidence type="ECO:0000313" key="3">
    <source>
        <dbReference type="Proteomes" id="UP001432039"/>
    </source>
</evidence>
<feature type="compositionally biased region" description="Low complexity" evidence="1">
    <location>
        <begin position="7"/>
        <end position="18"/>
    </location>
</feature>
<evidence type="ECO:0000313" key="2">
    <source>
        <dbReference type="EMBL" id="WUQ11431.1"/>
    </source>
</evidence>
<protein>
    <submittedName>
        <fullName evidence="2">Uncharacterized protein</fullName>
    </submittedName>
</protein>
<dbReference type="Proteomes" id="UP001432039">
    <property type="component" value="Chromosome"/>
</dbReference>
<dbReference type="RefSeq" id="WP_328960916.1">
    <property type="nucleotide sequence ID" value="NZ_CP108090.1"/>
</dbReference>
<gene>
    <name evidence="2" type="ORF">OG517_08330</name>
</gene>
<proteinExistence type="predicted"/>